<dbReference type="AlphaFoldDB" id="A0A9P5MV18"/>
<gene>
    <name evidence="2" type="ORF">DFH94DRAFT_749250</name>
</gene>
<keyword evidence="1" id="KW-0175">Coiled coil</keyword>
<dbReference type="EMBL" id="WHVB01000010">
    <property type="protein sequence ID" value="KAF8479350.1"/>
    <property type="molecule type" value="Genomic_DNA"/>
</dbReference>
<comment type="caution">
    <text evidence="2">The sequence shown here is derived from an EMBL/GenBank/DDBJ whole genome shotgun (WGS) entry which is preliminary data.</text>
</comment>
<dbReference type="GO" id="GO:0051726">
    <property type="term" value="P:regulation of cell cycle"/>
    <property type="evidence" value="ECO:0007669"/>
    <property type="project" value="TreeGrafter"/>
</dbReference>
<evidence type="ECO:0008006" key="4">
    <source>
        <dbReference type="Google" id="ProtNLM"/>
    </source>
</evidence>
<sequence>MTDISRQLRLYLERSSQALSPQDVYTLLDNFVSDCNASEKPEDSICNLENELQVIRDTLDLSECAQIEDLLCVLRHLEPVLSSTSLISTWFDLALRPALREPRLSHKALTQAKDLVIVALEKPDNRHPEIQGEFRRRILDLYLLDASNEASPEDVLEWADLPAEQRDQRRIWKENLEDILVAFGMDQPEAFLMQVFHCFVSPSSRLQLIGLLNRYTTEPLFEQHASVLASHPLMCSILTSLLVDNSTTACTISLAMLTKLLPTFAVKDCSALKRLLPQLFAILARILCWPEGAPSTSTHSPLPEDTASDDEHSTVVGEYLGQATEVKRALDANSDLQWELLELSFDPKAESAPSPERFFTFLYFLFPCNLIAFLRDPVGYLAEKKVERPYAVDWEEALDQEQIKTKSELLLRQHTTHPQLIWRNAETEISGPEFFSQYETARIVAESLLLEVRHSHFTWQGSAVLEVASPTEINDVTAPPPLLLDTSDTGLGSMNSTPPMRTVKIPSKPRVSLQDMVNTSIALKSHLDVDIVDPTPIWPYALFPSEALPQSPGKPEPGSSVVQAITGLQREVLLLRNELNFESWLARENVRQIGRLFEQRIMSRNAEVERQNLHNKLRENRVQISGLQRKLKEHAEHSEMTKKQYADWNTELSRKLQDLREQKRNWVSETAALRLTEMELRAQFVAQGNLLCEAERRESQLRTSIKETEHRVVRLKGYEQRLEQHAAMQRLWDADVQKYKEQTETMKVLLSKYKKMELRLDAYEKTHSKMEEQARTSRRQIQTMEAKLKLIPNRTPTKTPRTSNATEFSRLREENGNLHGENVELKDEIEELKAMVELLRAQVRGHSGLLSEPSRSPVIGSAVLRP</sequence>
<evidence type="ECO:0000256" key="1">
    <source>
        <dbReference type="SAM" id="Coils"/>
    </source>
</evidence>
<feature type="coiled-coil region" evidence="1">
    <location>
        <begin position="610"/>
        <end position="669"/>
    </location>
</feature>
<organism evidence="2 3">
    <name type="scientific">Russula ochroleuca</name>
    <dbReference type="NCBI Taxonomy" id="152965"/>
    <lineage>
        <taxon>Eukaryota</taxon>
        <taxon>Fungi</taxon>
        <taxon>Dikarya</taxon>
        <taxon>Basidiomycota</taxon>
        <taxon>Agaricomycotina</taxon>
        <taxon>Agaricomycetes</taxon>
        <taxon>Russulales</taxon>
        <taxon>Russulaceae</taxon>
        <taxon>Russula</taxon>
    </lineage>
</organism>
<evidence type="ECO:0000313" key="3">
    <source>
        <dbReference type="Proteomes" id="UP000759537"/>
    </source>
</evidence>
<dbReference type="GO" id="GO:0033596">
    <property type="term" value="C:TSC1-TSC2 complex"/>
    <property type="evidence" value="ECO:0007669"/>
    <property type="project" value="TreeGrafter"/>
</dbReference>
<dbReference type="InterPro" id="IPR007483">
    <property type="entry name" value="Hamartin"/>
</dbReference>
<accession>A0A9P5MV18</accession>
<reference evidence="2" key="1">
    <citation type="submission" date="2019-10" db="EMBL/GenBank/DDBJ databases">
        <authorList>
            <consortium name="DOE Joint Genome Institute"/>
            <person name="Kuo A."/>
            <person name="Miyauchi S."/>
            <person name="Kiss E."/>
            <person name="Drula E."/>
            <person name="Kohler A."/>
            <person name="Sanchez-Garcia M."/>
            <person name="Andreopoulos B."/>
            <person name="Barry K.W."/>
            <person name="Bonito G."/>
            <person name="Buee M."/>
            <person name="Carver A."/>
            <person name="Chen C."/>
            <person name="Cichocki N."/>
            <person name="Clum A."/>
            <person name="Culley D."/>
            <person name="Crous P.W."/>
            <person name="Fauchery L."/>
            <person name="Girlanda M."/>
            <person name="Hayes R."/>
            <person name="Keri Z."/>
            <person name="LaButti K."/>
            <person name="Lipzen A."/>
            <person name="Lombard V."/>
            <person name="Magnuson J."/>
            <person name="Maillard F."/>
            <person name="Morin E."/>
            <person name="Murat C."/>
            <person name="Nolan M."/>
            <person name="Ohm R."/>
            <person name="Pangilinan J."/>
            <person name="Pereira M."/>
            <person name="Perotto S."/>
            <person name="Peter M."/>
            <person name="Riley R."/>
            <person name="Sitrit Y."/>
            <person name="Stielow B."/>
            <person name="Szollosi G."/>
            <person name="Zifcakova L."/>
            <person name="Stursova M."/>
            <person name="Spatafora J.W."/>
            <person name="Tedersoo L."/>
            <person name="Vaario L.-M."/>
            <person name="Yamada A."/>
            <person name="Yan M."/>
            <person name="Wang P."/>
            <person name="Xu J."/>
            <person name="Bruns T."/>
            <person name="Baldrian P."/>
            <person name="Vilgalys R."/>
            <person name="Henrissat B."/>
            <person name="Grigoriev I.V."/>
            <person name="Hibbett D."/>
            <person name="Nagy L.G."/>
            <person name="Martin F.M."/>
        </authorList>
    </citation>
    <scope>NUCLEOTIDE SEQUENCE</scope>
    <source>
        <strain evidence="2">Prilba</strain>
    </source>
</reference>
<name>A0A9P5MV18_9AGAM</name>
<proteinExistence type="predicted"/>
<protein>
    <recommendedName>
        <fullName evidence="4">Hamartin</fullName>
    </recommendedName>
</protein>
<feature type="coiled-coil region" evidence="1">
    <location>
        <begin position="746"/>
        <end position="842"/>
    </location>
</feature>
<evidence type="ECO:0000313" key="2">
    <source>
        <dbReference type="EMBL" id="KAF8479350.1"/>
    </source>
</evidence>
<dbReference type="PANTHER" id="PTHR15154">
    <property type="entry name" value="HAMARTIN"/>
    <property type="match status" value="1"/>
</dbReference>
<dbReference type="OrthoDB" id="28737at2759"/>
<dbReference type="Proteomes" id="UP000759537">
    <property type="component" value="Unassembled WGS sequence"/>
</dbReference>
<keyword evidence="3" id="KW-1185">Reference proteome</keyword>
<dbReference type="GO" id="GO:0032007">
    <property type="term" value="P:negative regulation of TOR signaling"/>
    <property type="evidence" value="ECO:0007669"/>
    <property type="project" value="TreeGrafter"/>
</dbReference>
<reference evidence="2" key="2">
    <citation type="journal article" date="2020" name="Nat. Commun.">
        <title>Large-scale genome sequencing of mycorrhizal fungi provides insights into the early evolution of symbiotic traits.</title>
        <authorList>
            <person name="Miyauchi S."/>
            <person name="Kiss E."/>
            <person name="Kuo A."/>
            <person name="Drula E."/>
            <person name="Kohler A."/>
            <person name="Sanchez-Garcia M."/>
            <person name="Morin E."/>
            <person name="Andreopoulos B."/>
            <person name="Barry K.W."/>
            <person name="Bonito G."/>
            <person name="Buee M."/>
            <person name="Carver A."/>
            <person name="Chen C."/>
            <person name="Cichocki N."/>
            <person name="Clum A."/>
            <person name="Culley D."/>
            <person name="Crous P.W."/>
            <person name="Fauchery L."/>
            <person name="Girlanda M."/>
            <person name="Hayes R.D."/>
            <person name="Keri Z."/>
            <person name="LaButti K."/>
            <person name="Lipzen A."/>
            <person name="Lombard V."/>
            <person name="Magnuson J."/>
            <person name="Maillard F."/>
            <person name="Murat C."/>
            <person name="Nolan M."/>
            <person name="Ohm R.A."/>
            <person name="Pangilinan J."/>
            <person name="Pereira M.F."/>
            <person name="Perotto S."/>
            <person name="Peter M."/>
            <person name="Pfister S."/>
            <person name="Riley R."/>
            <person name="Sitrit Y."/>
            <person name="Stielow J.B."/>
            <person name="Szollosi G."/>
            <person name="Zifcakova L."/>
            <person name="Stursova M."/>
            <person name="Spatafora J.W."/>
            <person name="Tedersoo L."/>
            <person name="Vaario L.M."/>
            <person name="Yamada A."/>
            <person name="Yan M."/>
            <person name="Wang P."/>
            <person name="Xu J."/>
            <person name="Bruns T."/>
            <person name="Baldrian P."/>
            <person name="Vilgalys R."/>
            <person name="Dunand C."/>
            <person name="Henrissat B."/>
            <person name="Grigoriev I.V."/>
            <person name="Hibbett D."/>
            <person name="Nagy L.G."/>
            <person name="Martin F.M."/>
        </authorList>
    </citation>
    <scope>NUCLEOTIDE SEQUENCE</scope>
    <source>
        <strain evidence="2">Prilba</strain>
    </source>
</reference>
<dbReference type="PANTHER" id="PTHR15154:SF2">
    <property type="entry name" value="HAMARTIN"/>
    <property type="match status" value="1"/>
</dbReference>